<name>A0A1I1E7Z3_9LACO</name>
<dbReference type="AlphaFoldDB" id="A0A1I1E7Z3"/>
<protein>
    <submittedName>
        <fullName evidence="2">Ribonuclease HI</fullName>
    </submittedName>
</protein>
<dbReference type="PROSITE" id="PS50879">
    <property type="entry name" value="RNASE_H_1"/>
    <property type="match status" value="1"/>
</dbReference>
<dbReference type="CDD" id="cd09279">
    <property type="entry name" value="RNase_HI_like"/>
    <property type="match status" value="1"/>
</dbReference>
<feature type="domain" description="RNase H type-1" evidence="1">
    <location>
        <begin position="1"/>
        <end position="129"/>
    </location>
</feature>
<dbReference type="Proteomes" id="UP000199376">
    <property type="component" value="Unassembled WGS sequence"/>
</dbReference>
<sequence>MIQIQTDAAFRQSTKESAAGIVFVKNKEQIPLKSSLKHCESNHEAEFQALIWGLKQVQAELNDNEIIQIQSDSEILVTSLQKQYAKHYQKEVDEILGLLPNLDMVFFIWIPDNKNKGPHQLAWQVLNQD</sequence>
<dbReference type="RefSeq" id="WP_091501416.1">
    <property type="nucleotide sequence ID" value="NZ_FOLI01000001.1"/>
</dbReference>
<accession>A0A1I1E7Z3</accession>
<evidence type="ECO:0000313" key="3">
    <source>
        <dbReference type="Proteomes" id="UP000199376"/>
    </source>
</evidence>
<reference evidence="2 3" key="1">
    <citation type="submission" date="2016-10" db="EMBL/GenBank/DDBJ databases">
        <authorList>
            <person name="de Groot N.N."/>
        </authorList>
    </citation>
    <scope>NUCLEOTIDE SEQUENCE [LARGE SCALE GENOMIC DNA]</scope>
    <source>
        <strain evidence="2 3">DSM 19113</strain>
    </source>
</reference>
<proteinExistence type="predicted"/>
<dbReference type="InterPro" id="IPR002156">
    <property type="entry name" value="RNaseH_domain"/>
</dbReference>
<gene>
    <name evidence="2" type="ORF">SAMN05660453_0351</name>
</gene>
<dbReference type="Pfam" id="PF13456">
    <property type="entry name" value="RVT_3"/>
    <property type="match status" value="1"/>
</dbReference>
<dbReference type="OrthoDB" id="7845843at2"/>
<dbReference type="Gene3D" id="3.30.420.10">
    <property type="entry name" value="Ribonuclease H-like superfamily/Ribonuclease H"/>
    <property type="match status" value="1"/>
</dbReference>
<keyword evidence="3" id="KW-1185">Reference proteome</keyword>
<evidence type="ECO:0000259" key="1">
    <source>
        <dbReference type="PROSITE" id="PS50879"/>
    </source>
</evidence>
<dbReference type="EMBL" id="FOLI01000001">
    <property type="protein sequence ID" value="SFB83251.1"/>
    <property type="molecule type" value="Genomic_DNA"/>
</dbReference>
<dbReference type="InterPro" id="IPR012337">
    <property type="entry name" value="RNaseH-like_sf"/>
</dbReference>
<organism evidence="2 3">
    <name type="scientific">Fructobacillus durionis</name>
    <dbReference type="NCBI Taxonomy" id="283737"/>
    <lineage>
        <taxon>Bacteria</taxon>
        <taxon>Bacillati</taxon>
        <taxon>Bacillota</taxon>
        <taxon>Bacilli</taxon>
        <taxon>Lactobacillales</taxon>
        <taxon>Lactobacillaceae</taxon>
        <taxon>Fructobacillus</taxon>
    </lineage>
</organism>
<dbReference type="GO" id="GO:0004523">
    <property type="term" value="F:RNA-DNA hybrid ribonuclease activity"/>
    <property type="evidence" value="ECO:0007669"/>
    <property type="project" value="InterPro"/>
</dbReference>
<dbReference type="InterPro" id="IPR036397">
    <property type="entry name" value="RNaseH_sf"/>
</dbReference>
<dbReference type="STRING" id="283737.SAMN05660453_0351"/>
<dbReference type="SUPFAM" id="SSF53098">
    <property type="entry name" value="Ribonuclease H-like"/>
    <property type="match status" value="1"/>
</dbReference>
<evidence type="ECO:0000313" key="2">
    <source>
        <dbReference type="EMBL" id="SFB83251.1"/>
    </source>
</evidence>
<dbReference type="GO" id="GO:0003676">
    <property type="term" value="F:nucleic acid binding"/>
    <property type="evidence" value="ECO:0007669"/>
    <property type="project" value="InterPro"/>
</dbReference>